<dbReference type="EMBL" id="BAAFST010000002">
    <property type="protein sequence ID" value="GAB1286082.1"/>
    <property type="molecule type" value="Genomic_DNA"/>
</dbReference>
<keyword evidence="1" id="KW-0472">Membrane</keyword>
<dbReference type="PANTHER" id="PTHR47229">
    <property type="entry name" value="TRANSMEMBRANE PROTEIN 141"/>
    <property type="match status" value="1"/>
</dbReference>
<name>A0ABQ0EGA7_APOSI</name>
<dbReference type="PANTHER" id="PTHR47229:SF1">
    <property type="entry name" value="TRANSMEMBRANE PROTEIN 141"/>
    <property type="match status" value="1"/>
</dbReference>
<proteinExistence type="predicted"/>
<sequence length="88" mass="9686">MTPWPPGTRGLEEYAACQSNAFMKGVFTFVTGTGATLGLQMFLKRKFPYPVQWSFLVSAGSHRSSQLEEFGLPGCAECEAGEAREHRP</sequence>
<dbReference type="Gene3D" id="1.10.3350.20">
    <property type="entry name" value="Tmem141 protein family"/>
    <property type="match status" value="1"/>
</dbReference>
<dbReference type="Proteomes" id="UP001623349">
    <property type="component" value="Unassembled WGS sequence"/>
</dbReference>
<accession>A0ABQ0EGA7</accession>
<dbReference type="InterPro" id="IPR038259">
    <property type="entry name" value="Tmem141_sf"/>
</dbReference>
<protein>
    <submittedName>
        <fullName evidence="1">Transmembrane protein 141</fullName>
    </submittedName>
</protein>
<comment type="caution">
    <text evidence="1">The sequence shown here is derived from an EMBL/GenBank/DDBJ whole genome shotgun (WGS) entry which is preliminary data.</text>
</comment>
<evidence type="ECO:0000313" key="1">
    <source>
        <dbReference type="EMBL" id="GAB1286082.1"/>
    </source>
</evidence>
<evidence type="ECO:0000313" key="2">
    <source>
        <dbReference type="Proteomes" id="UP001623349"/>
    </source>
</evidence>
<gene>
    <name evidence="1" type="ORF">APTSU1_000131200</name>
</gene>
<keyword evidence="1" id="KW-0812">Transmembrane</keyword>
<dbReference type="InterPro" id="IPR026788">
    <property type="entry name" value="Tmem141"/>
</dbReference>
<keyword evidence="2" id="KW-1185">Reference proteome</keyword>
<organism evidence="1 2">
    <name type="scientific">Apodemus speciosus</name>
    <name type="common">Large Japanese field mouse</name>
    <dbReference type="NCBI Taxonomy" id="105296"/>
    <lineage>
        <taxon>Eukaryota</taxon>
        <taxon>Metazoa</taxon>
        <taxon>Chordata</taxon>
        <taxon>Craniata</taxon>
        <taxon>Vertebrata</taxon>
        <taxon>Euteleostomi</taxon>
        <taxon>Mammalia</taxon>
        <taxon>Eutheria</taxon>
        <taxon>Euarchontoglires</taxon>
        <taxon>Glires</taxon>
        <taxon>Rodentia</taxon>
        <taxon>Myomorpha</taxon>
        <taxon>Muroidea</taxon>
        <taxon>Muridae</taxon>
        <taxon>Murinae</taxon>
        <taxon>Apodemus</taxon>
    </lineage>
</organism>
<dbReference type="Pfam" id="PF15110">
    <property type="entry name" value="TMEM141"/>
    <property type="match status" value="1"/>
</dbReference>
<reference evidence="1 2" key="1">
    <citation type="submission" date="2024-08" db="EMBL/GenBank/DDBJ databases">
        <title>The draft genome of Apodemus speciosus.</title>
        <authorList>
            <person name="Nabeshima K."/>
            <person name="Suzuki S."/>
            <person name="Onuma M."/>
        </authorList>
    </citation>
    <scope>NUCLEOTIDE SEQUENCE [LARGE SCALE GENOMIC DNA]</scope>
    <source>
        <strain evidence="1">IB14-021</strain>
    </source>
</reference>